<evidence type="ECO:0000313" key="7">
    <source>
        <dbReference type="EMBL" id="CAL1533270.1"/>
    </source>
</evidence>
<dbReference type="AlphaFoldDB" id="A0AAV2HHA4"/>
<dbReference type="InterPro" id="IPR009688">
    <property type="entry name" value="FAM210A/B-like_dom"/>
</dbReference>
<feature type="domain" description="DUF1279" evidence="6">
    <location>
        <begin position="247"/>
        <end position="333"/>
    </location>
</feature>
<proteinExistence type="predicted"/>
<comment type="subcellular location">
    <subcellularLocation>
        <location evidence="1">Membrane</location>
        <topology evidence="1">Single-pass membrane protein</topology>
    </subcellularLocation>
</comment>
<keyword evidence="8" id="KW-1185">Reference proteome</keyword>
<evidence type="ECO:0000259" key="6">
    <source>
        <dbReference type="Pfam" id="PF06916"/>
    </source>
</evidence>
<dbReference type="GO" id="GO:0016020">
    <property type="term" value="C:membrane"/>
    <property type="evidence" value="ECO:0007669"/>
    <property type="project" value="UniProtKB-SubCell"/>
</dbReference>
<sequence length="391" mass="44081">MAFNILLRQGHIVNLTKLFVNKCNGSLKTTSTDNNVKNVFRQGSRRMSSLLYLSKRSLQQHETITIDNIEKYASLQFKFNYKLLLINTASCQRTPAELKRRSSTLNSSASYLTIPVPVVCDRPTLPATNNSRPNIKNNINIDLTFTYSPKYNKSIFSKQFQIGRGLYKYKTSSVDPLPLSTSQIFLGQLRCMTQGSLEPHNQTKIQSEQKGGVINGSSKIIESGEKKDGITPSNGPPDTPKKLSLYQRFKQTYKEHGKILIGVHLVTSAAWFGSFYVAARSGLDIVPYLENWNVSEKVISPFRSGGLGFVAVAYLLYKLATPARYAVTIGGTNLVIRYLRKEGKLKQIPKEDSLRSLYKEGKEDLKRKSKVRIKRLRRKSKMNGKGPQNDK</sequence>
<keyword evidence="2" id="KW-0812">Transmembrane</keyword>
<evidence type="ECO:0000256" key="4">
    <source>
        <dbReference type="ARBA" id="ARBA00023054"/>
    </source>
</evidence>
<evidence type="ECO:0000256" key="1">
    <source>
        <dbReference type="ARBA" id="ARBA00004167"/>
    </source>
</evidence>
<evidence type="ECO:0000256" key="5">
    <source>
        <dbReference type="ARBA" id="ARBA00023136"/>
    </source>
</evidence>
<reference evidence="7 8" key="1">
    <citation type="submission" date="2024-04" db="EMBL/GenBank/DDBJ databases">
        <authorList>
            <consortium name="Genoscope - CEA"/>
            <person name="William W."/>
        </authorList>
    </citation>
    <scope>NUCLEOTIDE SEQUENCE [LARGE SCALE GENOMIC DNA]</scope>
</reference>
<evidence type="ECO:0000313" key="8">
    <source>
        <dbReference type="Proteomes" id="UP001497497"/>
    </source>
</evidence>
<dbReference type="InterPro" id="IPR045866">
    <property type="entry name" value="FAM210A/B-like"/>
</dbReference>
<keyword evidence="4" id="KW-0175">Coiled coil</keyword>
<dbReference type="Pfam" id="PF06916">
    <property type="entry name" value="FAM210A-B_dom"/>
    <property type="match status" value="1"/>
</dbReference>
<gene>
    <name evidence="7" type="ORF">GSLYS_00007288001</name>
</gene>
<dbReference type="EMBL" id="CAXITT010000139">
    <property type="protein sequence ID" value="CAL1533270.1"/>
    <property type="molecule type" value="Genomic_DNA"/>
</dbReference>
<dbReference type="Proteomes" id="UP001497497">
    <property type="component" value="Unassembled WGS sequence"/>
</dbReference>
<dbReference type="GO" id="GO:0005739">
    <property type="term" value="C:mitochondrion"/>
    <property type="evidence" value="ECO:0007669"/>
    <property type="project" value="TreeGrafter"/>
</dbReference>
<comment type="caution">
    <text evidence="7">The sequence shown here is derived from an EMBL/GenBank/DDBJ whole genome shotgun (WGS) entry which is preliminary data.</text>
</comment>
<keyword evidence="3" id="KW-1133">Transmembrane helix</keyword>
<organism evidence="7 8">
    <name type="scientific">Lymnaea stagnalis</name>
    <name type="common">Great pond snail</name>
    <name type="synonym">Helix stagnalis</name>
    <dbReference type="NCBI Taxonomy" id="6523"/>
    <lineage>
        <taxon>Eukaryota</taxon>
        <taxon>Metazoa</taxon>
        <taxon>Spiralia</taxon>
        <taxon>Lophotrochozoa</taxon>
        <taxon>Mollusca</taxon>
        <taxon>Gastropoda</taxon>
        <taxon>Heterobranchia</taxon>
        <taxon>Euthyneura</taxon>
        <taxon>Panpulmonata</taxon>
        <taxon>Hygrophila</taxon>
        <taxon>Lymnaeoidea</taxon>
        <taxon>Lymnaeidae</taxon>
        <taxon>Lymnaea</taxon>
    </lineage>
</organism>
<name>A0AAV2HHA4_LYMST</name>
<protein>
    <recommendedName>
        <fullName evidence="6">DUF1279 domain-containing protein</fullName>
    </recommendedName>
</protein>
<dbReference type="PANTHER" id="PTHR21377:SF1">
    <property type="entry name" value="PROTEIN FAM210A"/>
    <property type="match status" value="1"/>
</dbReference>
<keyword evidence="5" id="KW-0472">Membrane</keyword>
<evidence type="ECO:0000256" key="2">
    <source>
        <dbReference type="ARBA" id="ARBA00022692"/>
    </source>
</evidence>
<evidence type="ECO:0000256" key="3">
    <source>
        <dbReference type="ARBA" id="ARBA00022989"/>
    </source>
</evidence>
<accession>A0AAV2HHA4</accession>
<dbReference type="PANTHER" id="PTHR21377">
    <property type="entry name" value="PROTEIN FAM210B, MITOCHONDRIAL"/>
    <property type="match status" value="1"/>
</dbReference>